<keyword evidence="13" id="KW-0378">Hydrolase</keyword>
<feature type="active site" description="Nucleophile" evidence="10 11">
    <location>
        <position position="403"/>
    </location>
</feature>
<evidence type="ECO:0000256" key="1">
    <source>
        <dbReference type="ARBA" id="ARBA00000826"/>
    </source>
</evidence>
<comment type="pathway">
    <text evidence="3 10">Glycan biosynthesis; glycogen biosynthesis.</text>
</comment>
<dbReference type="InterPro" id="IPR006048">
    <property type="entry name" value="A-amylase/branching_C"/>
</dbReference>
<dbReference type="PANTHER" id="PTHR43651:SF3">
    <property type="entry name" value="1,4-ALPHA-GLUCAN-BRANCHING ENZYME"/>
    <property type="match status" value="1"/>
</dbReference>
<dbReference type="InterPro" id="IPR037439">
    <property type="entry name" value="Branching_enzy"/>
</dbReference>
<dbReference type="InterPro" id="IPR013780">
    <property type="entry name" value="Glyco_hydro_b"/>
</dbReference>
<dbReference type="GO" id="GO:0003844">
    <property type="term" value="F:1,4-alpha-glucan branching enzyme activity"/>
    <property type="evidence" value="ECO:0007669"/>
    <property type="project" value="UniProtKB-UniRule"/>
</dbReference>
<comment type="caution">
    <text evidence="13">The sequence shown here is derived from an EMBL/GenBank/DDBJ whole genome shotgun (WGS) entry which is preliminary data.</text>
</comment>
<dbReference type="SUPFAM" id="SSF81296">
    <property type="entry name" value="E set domains"/>
    <property type="match status" value="2"/>
</dbReference>
<sequence length="738" mass="84862">MEPKLNSKKIINKLFSGSYRDPFSFLGMHRHKEVIYFRVLLPNAQQITVLDRLTAAPVLQLSCIDQRGFFCGYTRDLDANFNYILHINWGNSQQIIEDPYRFGTLLSDTINQTGNNIFSFEILGAHLRQLDDIVGTHFCLWAPNAQRVSVVGDFNFWDGRRYPMRYHPKSGIWEIFLPAIPAGTRYKYEILDANGEIQLKSDPYAFCSQLRPDTTSVVSPLPPKYQSTKQPTQANQRNQPISIYEVHLGSWRRPHHNNHWLSYRELAQTLLPYVKHMGFTHVEILPISEHPFDGSWGYQPLNIYSPTRRYGSPQDLIFFINEAHRQGIHVILDWVPGHFPSDPSGLANFDGTPLYEYADPKEGRHRDWNTLVYDYRSPEVRQFLADNAVYWIERFGFDGLRVDAVASMIYRNYSRPDGEWIANEYGGNINLEAVSLLQNINQQLHKIQPDILLSAEESTDFTGVTLPPSVGGLGFNYKWNMGWMHDTLDYLQLNPLIRKFHHNKLTFSVMYAWSENYILPLSHDEVVHGKGSLLHKMSGSPEQKFATLRAYYGFMWAHPGKKLLFMGGEIAQWREWDHDGELDWALVEQPTSPHAGVQRLVKDLNFTYRNTPALYDNDHNPHSFEWLIVDDNDNSVFAFIRYASNGDPLLIVSHFTPVIRTHYRIGVKVAGEYQILLNSNASIYGGDDIHSGTTIYSQPIKSHGCNNSIELTLPPLSTLYLNLKLSLQAHSQPQRSEA</sequence>
<feature type="domain" description="Glycosyl hydrolase family 13 catalytic" evidence="12">
    <location>
        <begin position="245"/>
        <end position="607"/>
    </location>
</feature>
<keyword evidence="14" id="KW-1185">Reference proteome</keyword>
<dbReference type="InterPro" id="IPR006407">
    <property type="entry name" value="GlgB"/>
</dbReference>
<dbReference type="InterPro" id="IPR017853">
    <property type="entry name" value="GH"/>
</dbReference>
<dbReference type="NCBIfam" id="NF003811">
    <property type="entry name" value="PRK05402.1"/>
    <property type="match status" value="1"/>
</dbReference>
<dbReference type="GO" id="GO:0004553">
    <property type="term" value="F:hydrolase activity, hydrolyzing O-glycosyl compounds"/>
    <property type="evidence" value="ECO:0007669"/>
    <property type="project" value="InterPro"/>
</dbReference>
<evidence type="ECO:0000256" key="3">
    <source>
        <dbReference type="ARBA" id="ARBA00004964"/>
    </source>
</evidence>
<keyword evidence="13" id="KW-0326">Glycosidase</keyword>
<keyword evidence="8 10" id="KW-0320">Glycogen biosynthesis</keyword>
<organism evidence="13 14">
    <name type="scientific">Moellerella wisconsensis ATCC 35017</name>
    <dbReference type="NCBI Taxonomy" id="1354267"/>
    <lineage>
        <taxon>Bacteria</taxon>
        <taxon>Pseudomonadati</taxon>
        <taxon>Pseudomonadota</taxon>
        <taxon>Gammaproteobacteria</taxon>
        <taxon>Enterobacterales</taxon>
        <taxon>Morganellaceae</taxon>
        <taxon>Moellerella</taxon>
    </lineage>
</organism>
<dbReference type="InterPro" id="IPR004193">
    <property type="entry name" value="Glyco_hydro_13_N"/>
</dbReference>
<dbReference type="FunFam" id="2.60.40.1180:FF:000002">
    <property type="entry name" value="1,4-alpha-glucan branching enzyme GlgB"/>
    <property type="match status" value="1"/>
</dbReference>
<evidence type="ECO:0000256" key="6">
    <source>
        <dbReference type="ARBA" id="ARBA00022676"/>
    </source>
</evidence>
<dbReference type="GO" id="GO:0005978">
    <property type="term" value="P:glycogen biosynthetic process"/>
    <property type="evidence" value="ECO:0007669"/>
    <property type="project" value="UniProtKB-UniRule"/>
</dbReference>
<dbReference type="Gene3D" id="3.20.20.80">
    <property type="entry name" value="Glycosidases"/>
    <property type="match status" value="1"/>
</dbReference>
<dbReference type="Pfam" id="PF02806">
    <property type="entry name" value="Alpha-amylase_C"/>
    <property type="match status" value="1"/>
</dbReference>
<accession>A0A0N1KI82</accession>
<dbReference type="InterPro" id="IPR014756">
    <property type="entry name" value="Ig_E-set"/>
</dbReference>
<dbReference type="PANTHER" id="PTHR43651">
    <property type="entry name" value="1,4-ALPHA-GLUCAN-BRANCHING ENZYME"/>
    <property type="match status" value="1"/>
</dbReference>
<evidence type="ECO:0000256" key="10">
    <source>
        <dbReference type="HAMAP-Rule" id="MF_00685"/>
    </source>
</evidence>
<comment type="subunit">
    <text evidence="10">Monomer.</text>
</comment>
<name>A0A0N1KI82_9GAMM</name>
<evidence type="ECO:0000313" key="13">
    <source>
        <dbReference type="EMBL" id="KPD02904.1"/>
    </source>
</evidence>
<gene>
    <name evidence="10" type="primary">glgB</name>
    <name evidence="13" type="ORF">M992_2062</name>
</gene>
<comment type="similarity">
    <text evidence="4 10">Belongs to the glycosyl hydrolase 13 family. GlgB subfamily.</text>
</comment>
<evidence type="ECO:0000259" key="12">
    <source>
        <dbReference type="SMART" id="SM00642"/>
    </source>
</evidence>
<dbReference type="EMBL" id="LGAA01000018">
    <property type="protein sequence ID" value="KPD02904.1"/>
    <property type="molecule type" value="Genomic_DNA"/>
</dbReference>
<dbReference type="InterPro" id="IPR044143">
    <property type="entry name" value="GlgB_N_E_set_prok"/>
</dbReference>
<keyword evidence="5 10" id="KW-0321">Glycogen metabolism</keyword>
<evidence type="ECO:0000256" key="8">
    <source>
        <dbReference type="ARBA" id="ARBA00023056"/>
    </source>
</evidence>
<dbReference type="SMART" id="SM00642">
    <property type="entry name" value="Aamy"/>
    <property type="match status" value="1"/>
</dbReference>
<dbReference type="Pfam" id="PF00128">
    <property type="entry name" value="Alpha-amylase"/>
    <property type="match status" value="1"/>
</dbReference>
<keyword evidence="7 10" id="KW-0808">Transferase</keyword>
<dbReference type="Pfam" id="PF02922">
    <property type="entry name" value="CBM_48"/>
    <property type="match status" value="1"/>
</dbReference>
<dbReference type="PIRSF" id="PIRSF000463">
    <property type="entry name" value="GlgB"/>
    <property type="match status" value="1"/>
</dbReference>
<dbReference type="CDD" id="cd11322">
    <property type="entry name" value="AmyAc_Glg_BE"/>
    <property type="match status" value="1"/>
</dbReference>
<dbReference type="FunFam" id="2.60.40.10:FF:000169">
    <property type="entry name" value="1,4-alpha-glucan branching enzyme GlgB"/>
    <property type="match status" value="1"/>
</dbReference>
<keyword evidence="6 10" id="KW-0328">Glycosyltransferase</keyword>
<evidence type="ECO:0000256" key="2">
    <source>
        <dbReference type="ARBA" id="ARBA00002953"/>
    </source>
</evidence>
<dbReference type="Proteomes" id="UP000053226">
    <property type="component" value="Unassembled WGS sequence"/>
</dbReference>
<dbReference type="Pfam" id="PF22019">
    <property type="entry name" value="GlgB_N"/>
    <property type="match status" value="1"/>
</dbReference>
<keyword evidence="9 10" id="KW-0119">Carbohydrate metabolism</keyword>
<dbReference type="Gene3D" id="2.60.40.1180">
    <property type="entry name" value="Golgi alpha-mannosidase II"/>
    <property type="match status" value="1"/>
</dbReference>
<dbReference type="GO" id="GO:0005829">
    <property type="term" value="C:cytosol"/>
    <property type="evidence" value="ECO:0007669"/>
    <property type="project" value="TreeGrafter"/>
</dbReference>
<evidence type="ECO:0000256" key="9">
    <source>
        <dbReference type="ARBA" id="ARBA00023277"/>
    </source>
</evidence>
<dbReference type="SUPFAM" id="SSF51445">
    <property type="entry name" value="(Trans)glycosidases"/>
    <property type="match status" value="1"/>
</dbReference>
<dbReference type="InterPro" id="IPR006047">
    <property type="entry name" value="GH13_cat_dom"/>
</dbReference>
<dbReference type="InterPro" id="IPR013783">
    <property type="entry name" value="Ig-like_fold"/>
</dbReference>
<dbReference type="GO" id="GO:0043169">
    <property type="term" value="F:cation binding"/>
    <property type="evidence" value="ECO:0007669"/>
    <property type="project" value="InterPro"/>
</dbReference>
<dbReference type="HAMAP" id="MF_00685">
    <property type="entry name" value="GlgB"/>
    <property type="match status" value="1"/>
</dbReference>
<dbReference type="SUPFAM" id="SSF51011">
    <property type="entry name" value="Glycosyl hydrolase domain"/>
    <property type="match status" value="1"/>
</dbReference>
<reference evidence="13 14" key="1">
    <citation type="submission" date="2015-07" db="EMBL/GenBank/DDBJ databases">
        <title>ATOL: Assembling a taxonomically balanced genome-scale reconstruction of the evolutionary history of the Enterobacteriaceae.</title>
        <authorList>
            <person name="Plunkett G.III."/>
            <person name="Neeno-Eckwall E.C."/>
            <person name="Glasner J.D."/>
            <person name="Perna N.T."/>
        </authorList>
    </citation>
    <scope>NUCLEOTIDE SEQUENCE [LARGE SCALE GENOMIC DNA]</scope>
    <source>
        <strain evidence="13 14">ATCC 35017</strain>
    </source>
</reference>
<dbReference type="UniPathway" id="UPA00164"/>
<dbReference type="OrthoDB" id="9800174at2"/>
<feature type="active site" description="Proton donor" evidence="10 11">
    <location>
        <position position="456"/>
    </location>
</feature>
<evidence type="ECO:0000256" key="5">
    <source>
        <dbReference type="ARBA" id="ARBA00022600"/>
    </source>
</evidence>
<dbReference type="RefSeq" id="WP_147638174.1">
    <property type="nucleotide sequence ID" value="NZ_CAWMUS010000018.1"/>
</dbReference>
<evidence type="ECO:0000256" key="4">
    <source>
        <dbReference type="ARBA" id="ARBA00009000"/>
    </source>
</evidence>
<comment type="catalytic activity">
    <reaction evidence="1 10">
        <text>Transfers a segment of a (1-&gt;4)-alpha-D-glucan chain to a primary hydroxy group in a similar glucan chain.</text>
        <dbReference type="EC" id="2.4.1.18"/>
    </reaction>
</comment>
<dbReference type="EC" id="2.4.1.18" evidence="10"/>
<evidence type="ECO:0000313" key="14">
    <source>
        <dbReference type="Proteomes" id="UP000053226"/>
    </source>
</evidence>
<comment type="function">
    <text evidence="2 10">Catalyzes the formation of the alpha-1,6-glucosidic linkages in glycogen by scission of a 1,4-alpha-linked oligosaccharide from growing alpha-1,4-glucan chains and the subsequent attachment of the oligosaccharide to the alpha-1,6 position.</text>
</comment>
<dbReference type="Gene3D" id="2.60.40.10">
    <property type="entry name" value="Immunoglobulins"/>
    <property type="match status" value="1"/>
</dbReference>
<dbReference type="FunFam" id="3.20.20.80:FF:000003">
    <property type="entry name" value="1,4-alpha-glucan branching enzyme GlgB"/>
    <property type="match status" value="1"/>
</dbReference>
<protein>
    <recommendedName>
        <fullName evidence="10">1,4-alpha-glucan branching enzyme GlgB</fullName>
        <ecNumber evidence="10">2.4.1.18</ecNumber>
    </recommendedName>
    <alternativeName>
        <fullName evidence="10">1,4-alpha-D-glucan:1,4-alpha-D-glucan 6-glucosyl-transferase</fullName>
    </alternativeName>
    <alternativeName>
        <fullName evidence="10">Alpha-(1-&gt;4)-glucan branching enzyme</fullName>
    </alternativeName>
    <alternativeName>
        <fullName evidence="10">Glycogen branching enzyme</fullName>
        <shortName evidence="10">BE</shortName>
    </alternativeName>
</protein>
<evidence type="ECO:0000256" key="11">
    <source>
        <dbReference type="PIRSR" id="PIRSR000463-1"/>
    </source>
</evidence>
<evidence type="ECO:0000256" key="7">
    <source>
        <dbReference type="ARBA" id="ARBA00022679"/>
    </source>
</evidence>
<dbReference type="InterPro" id="IPR054169">
    <property type="entry name" value="GlgB_N"/>
</dbReference>
<proteinExistence type="inferred from homology"/>
<dbReference type="NCBIfam" id="TIGR01515">
    <property type="entry name" value="branching_enzym"/>
    <property type="match status" value="1"/>
</dbReference>
<dbReference type="NCBIfam" id="NF008967">
    <property type="entry name" value="PRK12313.1"/>
    <property type="match status" value="1"/>
</dbReference>
<dbReference type="CDD" id="cd02855">
    <property type="entry name" value="E_set_GBE_prok_N"/>
    <property type="match status" value="1"/>
</dbReference>
<dbReference type="AlphaFoldDB" id="A0A0N1KI82"/>